<comment type="caution">
    <text evidence="2">The sequence shown here is derived from an EMBL/GenBank/DDBJ whole genome shotgun (WGS) entry which is preliminary data.</text>
</comment>
<proteinExistence type="predicted"/>
<dbReference type="EMBL" id="VFSV01000032">
    <property type="protein sequence ID" value="TRD16007.1"/>
    <property type="molecule type" value="Genomic_DNA"/>
</dbReference>
<evidence type="ECO:0000313" key="3">
    <source>
        <dbReference type="Proteomes" id="UP000318590"/>
    </source>
</evidence>
<feature type="domain" description="Aminoglycoside phosphotransferase" evidence="1">
    <location>
        <begin position="194"/>
        <end position="328"/>
    </location>
</feature>
<dbReference type="OrthoDB" id="7851717at2"/>
<keyword evidence="3" id="KW-1185">Reference proteome</keyword>
<dbReference type="Pfam" id="PF01636">
    <property type="entry name" value="APH"/>
    <property type="match status" value="1"/>
</dbReference>
<dbReference type="InterPro" id="IPR002575">
    <property type="entry name" value="Aminoglycoside_PTrfase"/>
</dbReference>
<dbReference type="Proteomes" id="UP000318590">
    <property type="component" value="Unassembled WGS sequence"/>
</dbReference>
<dbReference type="SUPFAM" id="SSF56112">
    <property type="entry name" value="Protein kinase-like (PK-like)"/>
    <property type="match status" value="1"/>
</dbReference>
<dbReference type="AlphaFoldDB" id="A0A547PPE2"/>
<gene>
    <name evidence="2" type="ORF">FEV53_14865</name>
</gene>
<organism evidence="2 3">
    <name type="scientific">Palleronia caenipelagi</name>
    <dbReference type="NCBI Taxonomy" id="2489174"/>
    <lineage>
        <taxon>Bacteria</taxon>
        <taxon>Pseudomonadati</taxon>
        <taxon>Pseudomonadota</taxon>
        <taxon>Alphaproteobacteria</taxon>
        <taxon>Rhodobacterales</taxon>
        <taxon>Roseobacteraceae</taxon>
        <taxon>Palleronia</taxon>
    </lineage>
</organism>
<sequence length="385" mass="42051">MINDPNLPALGDLSGDALERMTGRKDLRLLRLRYRKGQRAILHVGSPEGEGVVWLFAGGKGRRIARRNPSAYFDPESGAVFEDFPNDHRLPEIAALIREWPEVAPQLIGGPAVGGLDLLRYRPGLSATLRCVRADGRVAYVKVIRGEDVTAIATANRRQVGQLTGTKLEIAPVLGTAPALRAIAFASAKGVPLDQLLREAKGLAQLGTVLDRLASLQRQPAVSTRVKDATHLHQTAREAAEVICTVFPDLSDLTFRLLAKLDTLPRPEGSTQIHGDIKLEHIFTDGDRVTLIDTETMALGPADYDPAMLSGRIRMAEAEARIAPQVAAKARSRIAQRAGPWFEWCAVVVGLRLARYYAQHPEARSFARASDLMRREVVAGFRTGC</sequence>
<reference evidence="2 3" key="1">
    <citation type="submission" date="2019-06" db="EMBL/GenBank/DDBJ databases">
        <title>Paenimaribius caenipelagi gen. nov., sp. nov., isolated from a tidal flat.</title>
        <authorList>
            <person name="Yoon J.-H."/>
        </authorList>
    </citation>
    <scope>NUCLEOTIDE SEQUENCE [LARGE SCALE GENOMIC DNA]</scope>
    <source>
        <strain evidence="2 3">JBTF-M29</strain>
    </source>
</reference>
<evidence type="ECO:0000313" key="2">
    <source>
        <dbReference type="EMBL" id="TRD16007.1"/>
    </source>
</evidence>
<dbReference type="InterPro" id="IPR011009">
    <property type="entry name" value="Kinase-like_dom_sf"/>
</dbReference>
<dbReference type="Gene3D" id="3.90.1200.10">
    <property type="match status" value="1"/>
</dbReference>
<protein>
    <recommendedName>
        <fullName evidence="1">Aminoglycoside phosphotransferase domain-containing protein</fullName>
    </recommendedName>
</protein>
<accession>A0A547PPE2</accession>
<name>A0A547PPE2_9RHOB</name>
<evidence type="ECO:0000259" key="1">
    <source>
        <dbReference type="Pfam" id="PF01636"/>
    </source>
</evidence>
<dbReference type="RefSeq" id="WP_142835594.1">
    <property type="nucleotide sequence ID" value="NZ_VFSV01000032.1"/>
</dbReference>